<evidence type="ECO:0000256" key="1">
    <source>
        <dbReference type="SAM" id="Coils"/>
    </source>
</evidence>
<sequence>MAGLRFNIDADLTRFSQLVKKIQEVRKEMEKLSKFSPNYNKLYSEFKKIKSELDTMQAKFAEIQTALAQVDIAKGIVDSSKKIRHETEETSDKIKLYSESLKGVKENLKQVTQEINAMSESERKTATGENAVRKYANLKAQIKVAADEMRQFIKEQENVIKVQRASDGSLTQLRRQLSLLTAQYDNLSRDLRNGATGKELIVQIQSVTKELSEAEQASMRFYRNVGNYASGWNGLNVQVQQLARELPSLAVSMNTFFLAISNNLPMLIDEIKIAQDRLKALKEEGKQGTPVWKQLAKSLLSWQTALVVGITLLSSYGNEIADWVKGLFKSKENVDILKESLEAYNKAVLESAKNVQEEKTRLDLLYRATQNASKPLEERKKALDELQRIYPEYFGNLSEEEILAGKASDAYIRLSNSIIAASRARAAQDMIVKQQQAVLENEQKITEAYTRRSAVEKEMENLRKKGQNTPNRPYGNIGLTIENKKIQDNLDEIDEEIAGYRQAIYQANKLSKELEESVDISDLLFGTSGRNGGKGSGSTGGKYLDTYQQQKAIKKSEQEISDALTESQLNAQKMAIDLMQDGNSKELAQINYNYDAKIEEIKKRERELLQTLQDAEYERWKQENPDYQKKGVQFTPTLTALPKDDKDVMDAEYSAAYQQQQNEIRKLLSGVLAQYRDFAAQRKAIERQFNEDISFLQKQRTDANSDEIDRAIQVAKDKMKEAVKAINDEENKVLAGQENTFLKMLFGDVSQMGFSQLSGLIGQARTLRDYLSGKGEKEGITFISPEQLKAIEESPAELDRLREALDKLLGTGKNKNKWDGIFEAFKKGFASLESAKGFKEISGSVGLVSSAASQAAGEIGAMFEAIGRDRAANVVGGLNDVLDAVSNIGHAFASGGIVSGAFAAFTEIFSLFGKGAQEEEKHRQALENIMNETIAQQREYNLLLLEQNLLYEKASTIFGVDSYAKAKNAVDVLKDSVAALNSELAGDEGQKKAQNTRSRFARTINGVSGYYSKLKAEYSGLADIEIKTGSYTTGAWFWKKQHDVYSSVLDVYPDLIDANGEFNKELAETVVNTREMSEEDKAALQNMIDLAEKAEDAFEALNDYMTDIFGDLGNTMSDALVDSFKNGTDAAESFMKSVSGMLETLAEQMVYSVTLSPLLEEAQDEMMKVMKNTGLTDEQKFKQWTNILNGLVGDAVEQQKIANQLYESYKQAAEEQGFSIFDNKTETASQQASSAVKVQASQESVDETNGRLTAIQETGYRIEAETRNQTGVLDDIYNILTEFRLDDMTSLPTGSPNEIPDIASQSRQVLEEGYRPNVNVSFPTEQLTQLADRVGNIERILDDLVTMDAENTMNLRDISENVSKTTKQIPQTSQDIIRTLESKL</sequence>
<organism evidence="2">
    <name type="scientific">Paraprevotella clara</name>
    <dbReference type="NCBI Taxonomy" id="454154"/>
    <lineage>
        <taxon>Bacteria</taxon>
        <taxon>Pseudomonadati</taxon>
        <taxon>Bacteroidota</taxon>
        <taxon>Bacteroidia</taxon>
        <taxon>Bacteroidales</taxon>
        <taxon>Prevotellaceae</taxon>
        <taxon>Paraprevotella</taxon>
    </lineage>
</organism>
<reference evidence="2" key="1">
    <citation type="submission" date="2019-11" db="EMBL/GenBank/DDBJ databases">
        <authorList>
            <person name="Feng L."/>
        </authorList>
    </citation>
    <scope>NUCLEOTIDE SEQUENCE</scope>
    <source>
        <strain evidence="2">PclaraLFYP37</strain>
    </source>
</reference>
<name>A0A6N2YNP4_9BACT</name>
<evidence type="ECO:0000313" key="2">
    <source>
        <dbReference type="EMBL" id="VYT67456.1"/>
    </source>
</evidence>
<dbReference type="EMBL" id="CACRUT010000003">
    <property type="protein sequence ID" value="VYT67456.1"/>
    <property type="molecule type" value="Genomic_DNA"/>
</dbReference>
<accession>A0A6N2YNP4</accession>
<gene>
    <name evidence="2" type="primary">smc_1</name>
    <name evidence="2" type="ORF">PCLFYP37_00830</name>
</gene>
<keyword evidence="1" id="KW-0175">Coiled coil</keyword>
<dbReference type="RefSeq" id="WP_412442461.1">
    <property type="nucleotide sequence ID" value="NZ_CACRUT010000003.1"/>
</dbReference>
<proteinExistence type="predicted"/>
<feature type="coiled-coil region" evidence="1">
    <location>
        <begin position="445"/>
        <end position="503"/>
    </location>
</feature>
<feature type="coiled-coil region" evidence="1">
    <location>
        <begin position="94"/>
        <end position="217"/>
    </location>
</feature>
<protein>
    <submittedName>
        <fullName evidence="2">Chromosome partition protein Smc</fullName>
    </submittedName>
</protein>